<sequence>MQKLVLIGGGHSHAIALKMCADNPLKNVKIVLINDVEKTPYSGMLPGYIAGYYTIEQTHIDLQKLAKKSQTKLIIDQVIDINTTQNTVTCSSGKIIPYDFLSIDIGSTPDKSNIKGAKEYATPAKPVPTLLEKWHNILDNCRQKPQENITLNIIGGGAGGVELALNMRQQLINIIDQEKVTINIINRGSKILSQHNQTASNIFHNLLIDKKINLYLNTEIVQILPHKIISAQSKEIRGNYHFLVTNSSPAPWLQKTNLSLDKKGFILVKNTLQTLSHDNIFATGDIATIQNYPRPKAGVFAVKQGKPLYNNWRLLLKYQKPQPYHPQSLYLSLIGTGDKKAVAIWGDFAWLSRFFWFFKNYIDQKFMQQF</sequence>
<keyword evidence="4" id="KW-0274">FAD</keyword>
<keyword evidence="5" id="KW-0560">Oxidoreductase</keyword>
<evidence type="ECO:0000259" key="6">
    <source>
        <dbReference type="Pfam" id="PF07992"/>
    </source>
</evidence>
<dbReference type="HOGENOM" id="CLU_021377_4_0_3"/>
<evidence type="ECO:0000313" key="7">
    <source>
        <dbReference type="EMBL" id="AFZ48054.1"/>
    </source>
</evidence>
<dbReference type="Proteomes" id="UP000010483">
    <property type="component" value="Chromosome"/>
</dbReference>
<dbReference type="GO" id="GO:0019646">
    <property type="term" value="P:aerobic electron transport chain"/>
    <property type="evidence" value="ECO:0007669"/>
    <property type="project" value="TreeGrafter"/>
</dbReference>
<comment type="similarity">
    <text evidence="2">Belongs to the NADH dehydrogenase family.</text>
</comment>
<dbReference type="SUPFAM" id="SSF51905">
    <property type="entry name" value="FAD/NAD(P)-binding domain"/>
    <property type="match status" value="2"/>
</dbReference>
<dbReference type="PANTHER" id="PTHR42913:SF9">
    <property type="entry name" value="SLR1591 PROTEIN"/>
    <property type="match status" value="1"/>
</dbReference>
<gene>
    <name evidence="7" type="ordered locus">Cyast_2104</name>
</gene>
<evidence type="ECO:0000256" key="4">
    <source>
        <dbReference type="ARBA" id="ARBA00022827"/>
    </source>
</evidence>
<dbReference type="PANTHER" id="PTHR42913">
    <property type="entry name" value="APOPTOSIS-INDUCING FACTOR 1"/>
    <property type="match status" value="1"/>
</dbReference>
<evidence type="ECO:0000313" key="8">
    <source>
        <dbReference type="Proteomes" id="UP000010483"/>
    </source>
</evidence>
<dbReference type="InterPro" id="IPR036188">
    <property type="entry name" value="FAD/NAD-bd_sf"/>
</dbReference>
<evidence type="ECO:0000256" key="2">
    <source>
        <dbReference type="ARBA" id="ARBA00005272"/>
    </source>
</evidence>
<dbReference type="eggNOG" id="COG1252">
    <property type="taxonomic scope" value="Bacteria"/>
</dbReference>
<dbReference type="PROSITE" id="PS00626">
    <property type="entry name" value="RCC1_2"/>
    <property type="match status" value="1"/>
</dbReference>
<dbReference type="AlphaFoldDB" id="K9YMF3"/>
<dbReference type="STRING" id="292563.Cyast_2104"/>
<dbReference type="GO" id="GO:0003955">
    <property type="term" value="F:NAD(P)H dehydrogenase (quinone) activity"/>
    <property type="evidence" value="ECO:0007669"/>
    <property type="project" value="TreeGrafter"/>
</dbReference>
<dbReference type="InterPro" id="IPR000408">
    <property type="entry name" value="Reg_chr_condens"/>
</dbReference>
<evidence type="ECO:0000256" key="3">
    <source>
        <dbReference type="ARBA" id="ARBA00022630"/>
    </source>
</evidence>
<dbReference type="InterPro" id="IPR017584">
    <property type="entry name" value="Pyridine_nucleo_diS_OxRdtase_N"/>
</dbReference>
<name>K9YMF3_CYASC</name>
<comment type="cofactor">
    <cofactor evidence="1">
        <name>FAD</name>
        <dbReference type="ChEBI" id="CHEBI:57692"/>
    </cofactor>
</comment>
<keyword evidence="3" id="KW-0285">Flavoprotein</keyword>
<evidence type="ECO:0000256" key="5">
    <source>
        <dbReference type="ARBA" id="ARBA00023002"/>
    </source>
</evidence>
<dbReference type="InterPro" id="IPR051169">
    <property type="entry name" value="NADH-Q_oxidoreductase"/>
</dbReference>
<dbReference type="BioCyc" id="CSTA292563:G1353-2108-MONOMER"/>
<evidence type="ECO:0000256" key="1">
    <source>
        <dbReference type="ARBA" id="ARBA00001974"/>
    </source>
</evidence>
<proteinExistence type="inferred from homology"/>
<accession>K9YMF3</accession>
<keyword evidence="8" id="KW-1185">Reference proteome</keyword>
<protein>
    <submittedName>
        <fullName evidence="7">Pyridine nucleotide-disulfide oxidoreductase family protein</fullName>
    </submittedName>
</protein>
<dbReference type="KEGG" id="csn:Cyast_2104"/>
<organism evidence="7 8">
    <name type="scientific">Cyanobacterium stanieri (strain ATCC 29140 / PCC 7202)</name>
    <dbReference type="NCBI Taxonomy" id="292563"/>
    <lineage>
        <taxon>Bacteria</taxon>
        <taxon>Bacillati</taxon>
        <taxon>Cyanobacteriota</taxon>
        <taxon>Cyanophyceae</taxon>
        <taxon>Oscillatoriophycideae</taxon>
        <taxon>Chroococcales</taxon>
        <taxon>Geminocystaceae</taxon>
        <taxon>Cyanobacterium</taxon>
    </lineage>
</organism>
<feature type="domain" description="FAD/NAD(P)-binding" evidence="6">
    <location>
        <begin position="3"/>
        <end position="305"/>
    </location>
</feature>
<dbReference type="EMBL" id="CP003940">
    <property type="protein sequence ID" value="AFZ48054.1"/>
    <property type="molecule type" value="Genomic_DNA"/>
</dbReference>
<dbReference type="Gene3D" id="3.50.50.100">
    <property type="match status" value="1"/>
</dbReference>
<reference evidence="8" key="1">
    <citation type="journal article" date="2013" name="Proc. Natl. Acad. Sci. U.S.A.">
        <title>Improving the coverage of the cyanobacterial phylum using diversity-driven genome sequencing.</title>
        <authorList>
            <person name="Shih P.M."/>
            <person name="Wu D."/>
            <person name="Latifi A."/>
            <person name="Axen S.D."/>
            <person name="Fewer D.P."/>
            <person name="Talla E."/>
            <person name="Calteau A."/>
            <person name="Cai F."/>
            <person name="Tandeau de Marsac N."/>
            <person name="Rippka R."/>
            <person name="Herdman M."/>
            <person name="Sivonen K."/>
            <person name="Coursin T."/>
            <person name="Laurent T."/>
            <person name="Goodwin L."/>
            <person name="Nolan M."/>
            <person name="Davenport K.W."/>
            <person name="Han C.S."/>
            <person name="Rubin E.M."/>
            <person name="Eisen J.A."/>
            <person name="Woyke T."/>
            <person name="Gugger M."/>
            <person name="Kerfeld C.A."/>
        </authorList>
    </citation>
    <scope>NUCLEOTIDE SEQUENCE [LARGE SCALE GENOMIC DNA]</scope>
    <source>
        <strain evidence="8">ATCC 29140 / PCC 7202</strain>
    </source>
</reference>
<dbReference type="InterPro" id="IPR023753">
    <property type="entry name" value="FAD/NAD-binding_dom"/>
</dbReference>
<dbReference type="PRINTS" id="PR00368">
    <property type="entry name" value="FADPNR"/>
</dbReference>
<dbReference type="Pfam" id="PF07992">
    <property type="entry name" value="Pyr_redox_2"/>
    <property type="match status" value="1"/>
</dbReference>
<dbReference type="NCBIfam" id="TIGR03169">
    <property type="entry name" value="Nterm_to_SelD"/>
    <property type="match status" value="1"/>
</dbReference>